<feature type="compositionally biased region" description="Basic and acidic residues" evidence="1">
    <location>
        <begin position="180"/>
        <end position="189"/>
    </location>
</feature>
<feature type="region of interest" description="Disordered" evidence="1">
    <location>
        <begin position="1"/>
        <end position="22"/>
    </location>
</feature>
<proteinExistence type="predicted"/>
<dbReference type="AlphaFoldDB" id="A0A9Q0R936"/>
<evidence type="ECO:0000313" key="3">
    <source>
        <dbReference type="Proteomes" id="UP001149090"/>
    </source>
</evidence>
<dbReference type="Proteomes" id="UP001149090">
    <property type="component" value="Unassembled WGS sequence"/>
</dbReference>
<comment type="caution">
    <text evidence="2">The sequence shown here is derived from an EMBL/GenBank/DDBJ whole genome shotgun (WGS) entry which is preliminary data.</text>
</comment>
<feature type="compositionally biased region" description="Low complexity" evidence="1">
    <location>
        <begin position="196"/>
        <end position="212"/>
    </location>
</feature>
<accession>A0A9Q0R936</accession>
<sequence>MSTTKTQKKTKSKKQKKLATRKKRIETFKRNRWYMGFSLCEEKKSKKKDKKTDEVVNSNELKVRFREQEFRVRLAIIEAPEKTSEDHKKYKRGIKRLLKGSFSVFVRNVNDNNIPNVDIIHGSGTHPKRPWDSPNRWLQATLLKAQIVKRAPDNNTESQRVIDIHLSKFKKNQEKKKRKEQNDLQEQEKKRKKNLKNSNSNLDSDNSLSESDSQSESESEKEKEKGKGKRKQN</sequence>
<name>A0A9Q0R936_ANAIG</name>
<feature type="compositionally biased region" description="Basic residues" evidence="1">
    <location>
        <begin position="167"/>
        <end position="179"/>
    </location>
</feature>
<gene>
    <name evidence="2" type="ORF">M0811_10254</name>
</gene>
<dbReference type="EMBL" id="JAPDFW010000088">
    <property type="protein sequence ID" value="KAJ5071411.1"/>
    <property type="molecule type" value="Genomic_DNA"/>
</dbReference>
<feature type="region of interest" description="Disordered" evidence="1">
    <location>
        <begin position="162"/>
        <end position="233"/>
    </location>
</feature>
<evidence type="ECO:0000256" key="1">
    <source>
        <dbReference type="SAM" id="MobiDB-lite"/>
    </source>
</evidence>
<protein>
    <submittedName>
        <fullName evidence="2">Uncharacterized protein</fullName>
    </submittedName>
</protein>
<keyword evidence="3" id="KW-1185">Reference proteome</keyword>
<reference evidence="2" key="1">
    <citation type="submission" date="2022-10" db="EMBL/GenBank/DDBJ databases">
        <title>Novel sulphate-reducing endosymbionts in the free-living metamonad Anaeramoeba.</title>
        <authorList>
            <person name="Jerlstrom-Hultqvist J."/>
            <person name="Cepicka I."/>
            <person name="Gallot-Lavallee L."/>
            <person name="Salas-Leiva D."/>
            <person name="Curtis B.A."/>
            <person name="Zahonova K."/>
            <person name="Pipaliya S."/>
            <person name="Dacks J."/>
            <person name="Roger A.J."/>
        </authorList>
    </citation>
    <scope>NUCLEOTIDE SEQUENCE</scope>
    <source>
        <strain evidence="2">BMAN</strain>
    </source>
</reference>
<evidence type="ECO:0000313" key="2">
    <source>
        <dbReference type="EMBL" id="KAJ5071411.1"/>
    </source>
</evidence>
<organism evidence="2 3">
    <name type="scientific">Anaeramoeba ignava</name>
    <name type="common">Anaerobic marine amoeba</name>
    <dbReference type="NCBI Taxonomy" id="1746090"/>
    <lineage>
        <taxon>Eukaryota</taxon>
        <taxon>Metamonada</taxon>
        <taxon>Anaeramoebidae</taxon>
        <taxon>Anaeramoeba</taxon>
    </lineage>
</organism>